<dbReference type="InterPro" id="IPR014031">
    <property type="entry name" value="Ketoacyl_synth_C"/>
</dbReference>
<evidence type="ECO:0000256" key="4">
    <source>
        <dbReference type="ARBA" id="ARBA00022679"/>
    </source>
</evidence>
<dbReference type="PANTHER" id="PTHR43775:SF49">
    <property type="entry name" value="SYNTHASE, PUTATIVE (JCVI)-RELATED"/>
    <property type="match status" value="1"/>
</dbReference>
<dbReference type="Gene3D" id="3.10.129.110">
    <property type="entry name" value="Polyketide synthase dehydratase"/>
    <property type="match status" value="1"/>
</dbReference>
<evidence type="ECO:0000313" key="14">
    <source>
        <dbReference type="EMBL" id="KAF7548169.1"/>
    </source>
</evidence>
<dbReference type="CDD" id="cd05274">
    <property type="entry name" value="KR_FAS_SDR_x"/>
    <property type="match status" value="1"/>
</dbReference>
<feature type="compositionally biased region" description="Polar residues" evidence="10">
    <location>
        <begin position="21"/>
        <end position="30"/>
    </location>
</feature>
<keyword evidence="4" id="KW-0808">Transferase</keyword>
<dbReference type="GO" id="GO:0032259">
    <property type="term" value="P:methylation"/>
    <property type="evidence" value="ECO:0007669"/>
    <property type="project" value="UniProtKB-KW"/>
</dbReference>
<feature type="active site" description="Proton donor; for dehydratase activity" evidence="9">
    <location>
        <position position="1201"/>
    </location>
</feature>
<gene>
    <name evidence="14" type="ORF">G7Z17_g7234</name>
</gene>
<keyword evidence="3" id="KW-0489">Methyltransferase</keyword>
<dbReference type="InterPro" id="IPR016039">
    <property type="entry name" value="Thiolase-like"/>
</dbReference>
<dbReference type="InterPro" id="IPR050091">
    <property type="entry name" value="PKS_NRPS_Biosynth_Enz"/>
</dbReference>
<dbReference type="CDD" id="cd00833">
    <property type="entry name" value="PKS"/>
    <property type="match status" value="1"/>
</dbReference>
<keyword evidence="6" id="KW-0560">Oxidoreductase</keyword>
<dbReference type="Gene3D" id="3.40.50.720">
    <property type="entry name" value="NAD(P)-binding Rossmann-like Domain"/>
    <property type="match status" value="2"/>
</dbReference>
<dbReference type="InterPro" id="IPR013968">
    <property type="entry name" value="PKS_KR"/>
</dbReference>
<dbReference type="SMART" id="SM00822">
    <property type="entry name" value="PKS_KR"/>
    <property type="match status" value="1"/>
</dbReference>
<dbReference type="SMART" id="SM00825">
    <property type="entry name" value="PKS_KS"/>
    <property type="match status" value="1"/>
</dbReference>
<dbReference type="InterPro" id="IPR042104">
    <property type="entry name" value="PKS_dehydratase_sf"/>
</dbReference>
<keyword evidence="7" id="KW-0511">Multifunctional enzyme</keyword>
<evidence type="ECO:0000256" key="2">
    <source>
        <dbReference type="ARBA" id="ARBA00022553"/>
    </source>
</evidence>
<dbReference type="PANTHER" id="PTHR43775">
    <property type="entry name" value="FATTY ACID SYNTHASE"/>
    <property type="match status" value="1"/>
</dbReference>
<dbReference type="Gene3D" id="3.40.366.10">
    <property type="entry name" value="Malonyl-Coenzyme A Acyl Carrier Protein, domain 2"/>
    <property type="match status" value="1"/>
</dbReference>
<dbReference type="InterPro" id="IPR020807">
    <property type="entry name" value="PKS_DH"/>
</dbReference>
<keyword evidence="8" id="KW-0012">Acyltransferase</keyword>
<dbReference type="PROSITE" id="PS52019">
    <property type="entry name" value="PKS_MFAS_DH"/>
    <property type="match status" value="1"/>
</dbReference>
<dbReference type="Gene3D" id="3.40.50.150">
    <property type="entry name" value="Vaccinia Virus protein VP39"/>
    <property type="match status" value="1"/>
</dbReference>
<dbReference type="Gene3D" id="3.30.70.3290">
    <property type="match status" value="1"/>
</dbReference>
<proteinExistence type="predicted"/>
<dbReference type="InterPro" id="IPR049551">
    <property type="entry name" value="PKS_DH_C"/>
</dbReference>
<dbReference type="InterPro" id="IPR011032">
    <property type="entry name" value="GroES-like_sf"/>
</dbReference>
<dbReference type="Pfam" id="PF00698">
    <property type="entry name" value="Acyl_transf_1"/>
    <property type="match status" value="1"/>
</dbReference>
<name>A0A9P5LFZ1_9HYPO</name>
<dbReference type="GO" id="GO:0008168">
    <property type="term" value="F:methyltransferase activity"/>
    <property type="evidence" value="ECO:0007669"/>
    <property type="project" value="UniProtKB-KW"/>
</dbReference>
<dbReference type="Pfam" id="PF00109">
    <property type="entry name" value="ketoacyl-synt"/>
    <property type="match status" value="1"/>
</dbReference>
<evidence type="ECO:0000256" key="5">
    <source>
        <dbReference type="ARBA" id="ARBA00022857"/>
    </source>
</evidence>
<dbReference type="PROSITE" id="PS00012">
    <property type="entry name" value="PHOSPHOPANTETHEINE"/>
    <property type="match status" value="1"/>
</dbReference>
<evidence type="ECO:0000256" key="8">
    <source>
        <dbReference type="ARBA" id="ARBA00023315"/>
    </source>
</evidence>
<dbReference type="Pfam" id="PF00550">
    <property type="entry name" value="PP-binding"/>
    <property type="match status" value="1"/>
</dbReference>
<dbReference type="GO" id="GO:0004315">
    <property type="term" value="F:3-oxoacyl-[acyl-carrier-protein] synthase activity"/>
    <property type="evidence" value="ECO:0007669"/>
    <property type="project" value="InterPro"/>
</dbReference>
<evidence type="ECO:0000256" key="6">
    <source>
        <dbReference type="ARBA" id="ARBA00023002"/>
    </source>
</evidence>
<dbReference type="SUPFAM" id="SSF53901">
    <property type="entry name" value="Thiolase-like"/>
    <property type="match status" value="1"/>
</dbReference>
<dbReference type="Pfam" id="PF02801">
    <property type="entry name" value="Ketoacyl-synt_C"/>
    <property type="match status" value="1"/>
</dbReference>
<dbReference type="OrthoDB" id="329835at2759"/>
<dbReference type="InterPro" id="IPR014043">
    <property type="entry name" value="Acyl_transferase_dom"/>
</dbReference>
<evidence type="ECO:0000259" key="11">
    <source>
        <dbReference type="PROSITE" id="PS50075"/>
    </source>
</evidence>
<feature type="domain" description="Ketosynthase family 3 (KS3)" evidence="12">
    <location>
        <begin position="37"/>
        <end position="459"/>
    </location>
</feature>
<dbReference type="PROSITE" id="PS50075">
    <property type="entry name" value="CARRIER"/>
    <property type="match status" value="1"/>
</dbReference>
<keyword evidence="1" id="KW-0596">Phosphopantetheine</keyword>
<accession>A0A9P5LFZ1</accession>
<dbReference type="InterPro" id="IPR013217">
    <property type="entry name" value="Methyltransf_12"/>
</dbReference>
<dbReference type="GO" id="GO:0044550">
    <property type="term" value="P:secondary metabolite biosynthetic process"/>
    <property type="evidence" value="ECO:0007669"/>
    <property type="project" value="TreeGrafter"/>
</dbReference>
<dbReference type="Gene3D" id="3.90.180.10">
    <property type="entry name" value="Medium-chain alcohol dehydrogenases, catalytic domain"/>
    <property type="match status" value="1"/>
</dbReference>
<dbReference type="SUPFAM" id="SSF47336">
    <property type="entry name" value="ACP-like"/>
    <property type="match status" value="1"/>
</dbReference>
<dbReference type="Pfam" id="PF08659">
    <property type="entry name" value="KR"/>
    <property type="match status" value="1"/>
</dbReference>
<feature type="region of interest" description="N-terminal hotdog fold" evidence="9">
    <location>
        <begin position="991"/>
        <end position="1122"/>
    </location>
</feature>
<feature type="region of interest" description="Disordered" evidence="10">
    <location>
        <begin position="1"/>
        <end position="30"/>
    </location>
</feature>
<dbReference type="GO" id="GO:0004312">
    <property type="term" value="F:fatty acid synthase activity"/>
    <property type="evidence" value="ECO:0007669"/>
    <property type="project" value="TreeGrafter"/>
</dbReference>
<dbReference type="GO" id="GO:0016491">
    <property type="term" value="F:oxidoreductase activity"/>
    <property type="evidence" value="ECO:0007669"/>
    <property type="project" value="UniProtKB-KW"/>
</dbReference>
<dbReference type="InterPro" id="IPR057326">
    <property type="entry name" value="KR_dom"/>
</dbReference>
<dbReference type="InterPro" id="IPR032821">
    <property type="entry name" value="PKS_assoc"/>
</dbReference>
<dbReference type="CDD" id="cd05195">
    <property type="entry name" value="enoyl_red"/>
    <property type="match status" value="1"/>
</dbReference>
<feature type="domain" description="Carrier" evidence="11">
    <location>
        <begin position="2501"/>
        <end position="2577"/>
    </location>
</feature>
<evidence type="ECO:0000259" key="13">
    <source>
        <dbReference type="PROSITE" id="PS52019"/>
    </source>
</evidence>
<dbReference type="Pfam" id="PF14765">
    <property type="entry name" value="PS-DH"/>
    <property type="match status" value="1"/>
</dbReference>
<sequence>MLISETPNGVSARPAAPASDANGNGAPNTLCNGQNSPLPIAIVGMGMRLPGAIHTADDLWKTLAEKRSTRCEIPATRFSVDGFHSPSSKPGSVAMRHGHFLADSDDLRHLDTSFFSMGITEVNDIDPQQRMLLEVVYECMQSSGQVNWQGGNIGCYVGVWGEDWIDLHAKDTYDYGTYRVSGGHDFAISNRISYEYDLRGPSFTIKAGCSSSLIALHEAVRALRAGDCDGAIVAGTNLVFSPTMSMAMTEQGVLSPDASCKTFDAAANGYARGEAINAIFLKPVSAALKDRDPVRAVVRGTSTNSDGKTPGMSMPSSESHEALIRRAYEEAGLDPIETVFIEAHGTGTPVGDPLEATAIARVFGGRKDRSCYIGSVKPNLGHSEGASGVSSVMKAVLALEHREIPPNINFSTPNPKIPFEEANMRVPRDLLPWPKNQPLRVSVNSFGIGGANAHCILESLEQYLSNGAVLDYVRTPLPDCDGTRNHDNGTNLQNCVNSTNGTSGIQVTNGTMKPLPSDSFQVHAPSDTNGNIRHPRKALYVLSAANAVSLRQNVVAYEKYHQDHPGKASDISYTLCNRREHLANRAFSVASTQPSEGATPPALEFSPLAKATNTTPGVNMMFTGQGAQWAGMAKQLMEDYAPFRNTIAGLGRTLSRLEHPPAWDLAEELSKPEGLSNVGRPEFSQPLVCAVQVALVDLLKTWGVVPAAVVGHSSGEMAAAYAAGAITAAEAITIAYYRGFVNKSYMRSGGMAAIGLSPQQVRPHLAKGVVIACENSPESVTLSGDKHVLQQVCSKIRQEEPDCLVSQLKVEVAYHSHHMRDLGGSFESLLEAKLRSKAPVVPFFSSVRVKQLQEPGCLDAAYWRENLESPVRFTGAVKLLLDAQPSSSKQVFVEIGPHSALAGPLRQIFKAHGKGQQTYASAMIRGQDCVDSALKLAGELFLLGASIDLSRIAPAGNVVTNLPPYSWNHDKEFWAESWVTRDWRLRKFPHHELLGSRTLESGSLQPEWRNVIRLQDVHWLRDHQVLKDVVFPCAGYVAMAVEAVRQAAGAPEDEGFTLRHVAIHAGLVVPETKPVQILTSLRPVRLTNTLSSAWWEFSIVSYNGTTWIKHCDGQARPGRHSHQTKAVLSPQGASGDATGHEYSRLVENLYPELQRLGLNYGPCFRGLDNVACQTKDRKAAATLRETSISESTYAIHPTTIDHCLQLFLPASCGGVFYRAEKLCVPTAVGELYLAGGRSRDCDGALVKASAITSSGGAISGTATVVCKDDGATLLSLEGGKFSPLETDLGGEDDSDLVAGGRLEWKPDLDLAEPASLVRPSPSSLHDGPELDLVERLTLLAMLEIQERTADIVTPADGALEHIHRFRAWIAAQISQAEKGTYHGLAPAARETTSLERDVQITLMAELRHQVLQSGAASAAILIGRIIDRCEDIVQGRIDGIEVLQAEGGLTNYYNYVESRTDSVDFFTTAGHTRPTLRVLEIGAGTGGGTEVVLRGLTNGGGAERLYSTYVYTDISAGFFVAARERFKEYRGVDYKVLDITKDPVQQGFEEASFDLIIAGNVIHATPSLHETLTNVRRLLAPDGYLFLQELSPKMRMVNLIMGILPGWWLGAAEGRTNEPYLAPRQWDNVLKEAGFSGVKSAIYDAPYPYHLNANIISQPAACPSAHRPRITLLHRPGEEASPIAARMRSVLNDGGFHADFASLQQHQQVASGGHDIIVSLLELETPFFESISGSDLIAFQRMVSGLGSTQMLWIARPAQEGVGASDSPGFGLSLGLARTLRSEQSVAITTLEIDCFNSTAFAAVVSVLKKLLPVKADAGTSSTIASALDPDREFVLQHGVVKVARYHPVSLSQQMAAASPEPQAVTLEIRRTGLLQTLGWVPWPTRKPAHDEIVVEPRCAGLNFRDVLLCMGIVEATDVGIGLEGAGVVTEVGAGVVDLQPGDRVFYLADNCFSTQITISAQRCAKIPASLPWEQAATMPCVYATVIHSLLDIGQLQSGQTILIHSACGGIGIAALNVCSNIEGLKVYVTVGNEEKVKYLMDTFGLPRENIFNSRDTSFLHDVQAVTGGRGVDLVLNSLSGELLHASWQCVAPYGKMLEIGKRDFIGKARLDMDLFEANRSFIGIDLARFDSARCQRLLQRTSDMLQSGKIQPIDPIKVFDAADIEASFRYMQKGTHLGKIVVAIPENARSLPVSLKPPQTELNPSATYLLVGGLGGLGRAVATWMVERGARHLLFFSRSAGQSPRDQAFFQELQSQGCTAQAVRGSVTDRADVERVMASAPADNPINGVLQMSMVLRDKPFADMDLADWNTAVKPKVQGTWNLHLAAPKDLDFFFATGSISGSFGTPGQANYAAGNTYLTALFQHRRALNLPASILHIGLVEDIGYLAQNPVRAEALRAAGGFFLRTRQLLEGLNWALASSRPEGLDCQLTIGLRCEKQLSDSANRVIWKTDARMGLYHNREVSSGTAGAGADGDGAEALRLFIASVEAEQGLLEAPASLEFVTNEIGARVYLFMLRPAEEMDPAASLTSLGVDSLVTIEIRNWIKRNFGGVELSTLEILNSGTIEGLGRLTVDALKARFAAAGTTEGDAYLDMKAP</sequence>
<dbReference type="InterPro" id="IPR016036">
    <property type="entry name" value="Malonyl_transacylase_ACP-bd"/>
</dbReference>
<evidence type="ECO:0008006" key="16">
    <source>
        <dbReference type="Google" id="ProtNLM"/>
    </source>
</evidence>
<dbReference type="InterPro" id="IPR020841">
    <property type="entry name" value="PKS_Beta-ketoAc_synthase_dom"/>
</dbReference>
<dbReference type="EMBL" id="JAANBB010000156">
    <property type="protein sequence ID" value="KAF7548169.1"/>
    <property type="molecule type" value="Genomic_DNA"/>
</dbReference>
<feature type="active site" description="Proton acceptor; for dehydratase activity" evidence="9">
    <location>
        <position position="1023"/>
    </location>
</feature>
<dbReference type="Pfam" id="PF13602">
    <property type="entry name" value="ADH_zinc_N_2"/>
    <property type="match status" value="1"/>
</dbReference>
<keyword evidence="2" id="KW-0597">Phosphoprotein</keyword>
<dbReference type="SMART" id="SM00829">
    <property type="entry name" value="PKS_ER"/>
    <property type="match status" value="1"/>
</dbReference>
<keyword evidence="5" id="KW-0521">NADP</keyword>
<dbReference type="SMART" id="SM00827">
    <property type="entry name" value="PKS_AT"/>
    <property type="match status" value="1"/>
</dbReference>
<dbReference type="InterPro" id="IPR049900">
    <property type="entry name" value="PKS_mFAS_DH"/>
</dbReference>
<dbReference type="InterPro" id="IPR036291">
    <property type="entry name" value="NAD(P)-bd_dom_sf"/>
</dbReference>
<dbReference type="InterPro" id="IPR018201">
    <property type="entry name" value="Ketoacyl_synth_AS"/>
</dbReference>
<dbReference type="InterPro" id="IPR020843">
    <property type="entry name" value="ER"/>
</dbReference>
<dbReference type="SUPFAM" id="SSF53335">
    <property type="entry name" value="S-adenosyl-L-methionine-dependent methyltransferases"/>
    <property type="match status" value="1"/>
</dbReference>
<dbReference type="InterPro" id="IPR016035">
    <property type="entry name" value="Acyl_Trfase/lysoPLipase"/>
</dbReference>
<organism evidence="14 15">
    <name type="scientific">Cylindrodendrum hubeiense</name>
    <dbReference type="NCBI Taxonomy" id="595255"/>
    <lineage>
        <taxon>Eukaryota</taxon>
        <taxon>Fungi</taxon>
        <taxon>Dikarya</taxon>
        <taxon>Ascomycota</taxon>
        <taxon>Pezizomycotina</taxon>
        <taxon>Sordariomycetes</taxon>
        <taxon>Hypocreomycetidae</taxon>
        <taxon>Hypocreales</taxon>
        <taxon>Nectriaceae</taxon>
        <taxon>Cylindrodendrum</taxon>
    </lineage>
</organism>
<dbReference type="Gene3D" id="1.10.1200.10">
    <property type="entry name" value="ACP-like"/>
    <property type="match status" value="1"/>
</dbReference>
<feature type="region of interest" description="C-terminal hotdog fold" evidence="9">
    <location>
        <begin position="1139"/>
        <end position="1290"/>
    </location>
</feature>
<dbReference type="GO" id="GO:0006633">
    <property type="term" value="P:fatty acid biosynthetic process"/>
    <property type="evidence" value="ECO:0007669"/>
    <property type="project" value="InterPro"/>
</dbReference>
<dbReference type="Pfam" id="PF08240">
    <property type="entry name" value="ADH_N"/>
    <property type="match status" value="1"/>
</dbReference>
<dbReference type="SUPFAM" id="SSF50129">
    <property type="entry name" value="GroES-like"/>
    <property type="match status" value="1"/>
</dbReference>
<dbReference type="InterPro" id="IPR009081">
    <property type="entry name" value="PP-bd_ACP"/>
</dbReference>
<dbReference type="InterPro" id="IPR029063">
    <property type="entry name" value="SAM-dependent_MTases_sf"/>
</dbReference>
<dbReference type="GO" id="GO:0031177">
    <property type="term" value="F:phosphopantetheine binding"/>
    <property type="evidence" value="ECO:0007669"/>
    <property type="project" value="InterPro"/>
</dbReference>
<comment type="caution">
    <text evidence="14">The sequence shown here is derived from an EMBL/GenBank/DDBJ whole genome shotgun (WGS) entry which is preliminary data.</text>
</comment>
<reference evidence="14" key="1">
    <citation type="submission" date="2020-03" db="EMBL/GenBank/DDBJ databases">
        <title>Draft Genome Sequence of Cylindrodendrum hubeiense.</title>
        <authorList>
            <person name="Buettner E."/>
            <person name="Kellner H."/>
        </authorList>
    </citation>
    <scope>NUCLEOTIDE SEQUENCE</scope>
    <source>
        <strain evidence="14">IHI 201604</strain>
    </source>
</reference>
<dbReference type="Pfam" id="PF22621">
    <property type="entry name" value="CurL-like_PKS_C"/>
    <property type="match status" value="1"/>
</dbReference>
<dbReference type="CDD" id="cd02440">
    <property type="entry name" value="AdoMet_MTases"/>
    <property type="match status" value="1"/>
</dbReference>
<evidence type="ECO:0000256" key="7">
    <source>
        <dbReference type="ARBA" id="ARBA00023268"/>
    </source>
</evidence>
<dbReference type="Pfam" id="PF21089">
    <property type="entry name" value="PKS_DH_N"/>
    <property type="match status" value="1"/>
</dbReference>
<dbReference type="SMART" id="SM00826">
    <property type="entry name" value="PKS_DH"/>
    <property type="match status" value="1"/>
</dbReference>
<dbReference type="Gene3D" id="3.40.47.10">
    <property type="match status" value="1"/>
</dbReference>
<dbReference type="Proteomes" id="UP000722485">
    <property type="component" value="Unassembled WGS sequence"/>
</dbReference>
<dbReference type="SUPFAM" id="SSF55048">
    <property type="entry name" value="Probable ACP-binding domain of malonyl-CoA ACP transacylase"/>
    <property type="match status" value="1"/>
</dbReference>
<feature type="domain" description="PKS/mFAS DH" evidence="13">
    <location>
        <begin position="991"/>
        <end position="1290"/>
    </location>
</feature>
<dbReference type="InterPro" id="IPR006162">
    <property type="entry name" value="Ppantetheine_attach_site"/>
</dbReference>
<dbReference type="InterPro" id="IPR001227">
    <property type="entry name" value="Ac_transferase_dom_sf"/>
</dbReference>
<evidence type="ECO:0000256" key="9">
    <source>
        <dbReference type="PROSITE-ProRule" id="PRU01363"/>
    </source>
</evidence>
<dbReference type="SUPFAM" id="SSF52151">
    <property type="entry name" value="FabD/lysophospholipase-like"/>
    <property type="match status" value="1"/>
</dbReference>
<dbReference type="InterPro" id="IPR013154">
    <property type="entry name" value="ADH-like_N"/>
</dbReference>
<dbReference type="PROSITE" id="PS00606">
    <property type="entry name" value="KS3_1"/>
    <property type="match status" value="1"/>
</dbReference>
<dbReference type="Pfam" id="PF16197">
    <property type="entry name" value="KAsynt_C_assoc"/>
    <property type="match status" value="1"/>
</dbReference>
<dbReference type="SUPFAM" id="SSF51735">
    <property type="entry name" value="NAD(P)-binding Rossmann-fold domains"/>
    <property type="match status" value="2"/>
</dbReference>
<evidence type="ECO:0000256" key="3">
    <source>
        <dbReference type="ARBA" id="ARBA00022603"/>
    </source>
</evidence>
<keyword evidence="15" id="KW-1185">Reference proteome</keyword>
<dbReference type="InterPro" id="IPR049552">
    <property type="entry name" value="PKS_DH_N"/>
</dbReference>
<evidence type="ECO:0000313" key="15">
    <source>
        <dbReference type="Proteomes" id="UP000722485"/>
    </source>
</evidence>
<dbReference type="PROSITE" id="PS52004">
    <property type="entry name" value="KS3_2"/>
    <property type="match status" value="1"/>
</dbReference>
<dbReference type="Pfam" id="PF08242">
    <property type="entry name" value="Methyltransf_12"/>
    <property type="match status" value="1"/>
</dbReference>
<evidence type="ECO:0000256" key="1">
    <source>
        <dbReference type="ARBA" id="ARBA00022450"/>
    </source>
</evidence>
<dbReference type="SMART" id="SM00823">
    <property type="entry name" value="PKS_PP"/>
    <property type="match status" value="1"/>
</dbReference>
<dbReference type="InterPro" id="IPR014030">
    <property type="entry name" value="Ketoacyl_synth_N"/>
</dbReference>
<evidence type="ECO:0000256" key="10">
    <source>
        <dbReference type="SAM" id="MobiDB-lite"/>
    </source>
</evidence>
<evidence type="ECO:0000259" key="12">
    <source>
        <dbReference type="PROSITE" id="PS52004"/>
    </source>
</evidence>
<dbReference type="InterPro" id="IPR036736">
    <property type="entry name" value="ACP-like_sf"/>
</dbReference>
<protein>
    <recommendedName>
        <fullName evidence="16">Polyketide synthase</fullName>
    </recommendedName>
</protein>
<dbReference type="InterPro" id="IPR020806">
    <property type="entry name" value="PKS_PP-bd"/>
</dbReference>